<dbReference type="InterPro" id="IPR012871">
    <property type="entry name" value="DUF1668_ORYSA"/>
</dbReference>
<evidence type="ECO:0000313" key="2">
    <source>
        <dbReference type="EMBL" id="RLM99556.1"/>
    </source>
</evidence>
<dbReference type="AlphaFoldDB" id="A0A3L6R9L8"/>
<protein>
    <submittedName>
        <fullName evidence="2">Uncharacterized protein</fullName>
    </submittedName>
</protein>
<dbReference type="OrthoDB" id="653929at2759"/>
<organism evidence="2 3">
    <name type="scientific">Panicum miliaceum</name>
    <name type="common">Proso millet</name>
    <name type="synonym">Broomcorn millet</name>
    <dbReference type="NCBI Taxonomy" id="4540"/>
    <lineage>
        <taxon>Eukaryota</taxon>
        <taxon>Viridiplantae</taxon>
        <taxon>Streptophyta</taxon>
        <taxon>Embryophyta</taxon>
        <taxon>Tracheophyta</taxon>
        <taxon>Spermatophyta</taxon>
        <taxon>Magnoliopsida</taxon>
        <taxon>Liliopsida</taxon>
        <taxon>Poales</taxon>
        <taxon>Poaceae</taxon>
        <taxon>PACMAD clade</taxon>
        <taxon>Panicoideae</taxon>
        <taxon>Panicodae</taxon>
        <taxon>Paniceae</taxon>
        <taxon>Panicinae</taxon>
        <taxon>Panicum</taxon>
        <taxon>Panicum sect. Panicum</taxon>
    </lineage>
</organism>
<gene>
    <name evidence="2" type="ORF">C2845_PM06G17080</name>
</gene>
<name>A0A3L6R9L8_PANMI</name>
<dbReference type="Proteomes" id="UP000275267">
    <property type="component" value="Unassembled WGS sequence"/>
</dbReference>
<feature type="region of interest" description="Disordered" evidence="1">
    <location>
        <begin position="1"/>
        <end position="35"/>
    </location>
</feature>
<evidence type="ECO:0000256" key="1">
    <source>
        <dbReference type="SAM" id="MobiDB-lite"/>
    </source>
</evidence>
<keyword evidence="3" id="KW-1185">Reference proteome</keyword>
<dbReference type="STRING" id="4540.A0A3L6R9L8"/>
<proteinExistence type="predicted"/>
<feature type="compositionally biased region" description="Low complexity" evidence="1">
    <location>
        <begin position="18"/>
        <end position="29"/>
    </location>
</feature>
<dbReference type="EMBL" id="PQIB02000009">
    <property type="protein sequence ID" value="RLM99556.1"/>
    <property type="molecule type" value="Genomic_DNA"/>
</dbReference>
<comment type="caution">
    <text evidence="2">The sequence shown here is derived from an EMBL/GenBank/DDBJ whole genome shotgun (WGS) entry which is preliminary data.</text>
</comment>
<dbReference type="Pfam" id="PF07893">
    <property type="entry name" value="DUF1668"/>
    <property type="match status" value="1"/>
</dbReference>
<evidence type="ECO:0000313" key="3">
    <source>
        <dbReference type="Proteomes" id="UP000275267"/>
    </source>
</evidence>
<sequence length="149" mass="16348">MSGLFYPMRPPPKRPRGAADAGRTAAADRSPNTTVTVEDARLPRPLITFQPPSSYTELGSMGFTLFSSARGGKDQIVGTDQRGNTLQYNTDSHIIRVMPTLKQRKRMPISLVVGDSLYAMDTFPRPSDAKCFEALTHDPASSNLFSKLD</sequence>
<accession>A0A3L6R9L8</accession>
<reference evidence="3" key="1">
    <citation type="journal article" date="2019" name="Nat. Commun.">
        <title>The genome of broomcorn millet.</title>
        <authorList>
            <person name="Zou C."/>
            <person name="Miki D."/>
            <person name="Li D."/>
            <person name="Tang Q."/>
            <person name="Xiao L."/>
            <person name="Rajput S."/>
            <person name="Deng P."/>
            <person name="Jia W."/>
            <person name="Huang R."/>
            <person name="Zhang M."/>
            <person name="Sun Y."/>
            <person name="Hu J."/>
            <person name="Fu X."/>
            <person name="Schnable P.S."/>
            <person name="Li F."/>
            <person name="Zhang H."/>
            <person name="Feng B."/>
            <person name="Zhu X."/>
            <person name="Liu R."/>
            <person name="Schnable J.C."/>
            <person name="Zhu J.-K."/>
            <person name="Zhang H."/>
        </authorList>
    </citation>
    <scope>NUCLEOTIDE SEQUENCE [LARGE SCALE GENOMIC DNA]</scope>
</reference>